<keyword evidence="2 3" id="KW-0378">Hydrolase</keyword>
<protein>
    <submittedName>
        <fullName evidence="3">Alpha/beta hydrolase</fullName>
    </submittedName>
</protein>
<dbReference type="PANTHER" id="PTHR40841">
    <property type="entry name" value="SIDEROPHORE TRIACETYLFUSARININE C ESTERASE"/>
    <property type="match status" value="1"/>
</dbReference>
<comment type="similarity">
    <text evidence="1">Belongs to the esterase D family.</text>
</comment>
<sequence length="367" mass="41239">MKAKFIGFALLFITLIAPVYGEVLEFPATKLGKVTAEIILPPSYQVNDETPYPVIYVLDGQQHGKHTATNSAFLASTDVMPELIVVALNGIDRNRYFTTPSKNNNAGEAPVLLEFIHQTLIPKVNKNYKTSGFNMVAGHSLGGLFAAYVLQTRPETFNAYYLFSPAMWWNNESLTAKVKPLSIEKKPFVYLSIANETGRMKTTYTNYKSALRKQGISFEEANFPNDDHMTIPLNAQISAFRAQFHNWLLPFTYIVNDPNLFSSHYKKLNAIYGTNVKGQEFEIGQPVQHIITQLKDKKKALVASDVHLAEFPKSQWAYKSKADAFALNGNFKEAMVYMKKAVSIAKKTKSDYLPEIEEALADLKSKL</sequence>
<dbReference type="SUPFAM" id="SSF48452">
    <property type="entry name" value="TPR-like"/>
    <property type="match status" value="1"/>
</dbReference>
<comment type="caution">
    <text evidence="3">The sequence shown here is derived from an EMBL/GenBank/DDBJ whole genome shotgun (WGS) entry which is preliminary data.</text>
</comment>
<dbReference type="RefSeq" id="WP_121840310.1">
    <property type="nucleotide sequence ID" value="NZ_ML014825.1"/>
</dbReference>
<evidence type="ECO:0000256" key="2">
    <source>
        <dbReference type="ARBA" id="ARBA00022801"/>
    </source>
</evidence>
<evidence type="ECO:0000313" key="4">
    <source>
        <dbReference type="Proteomes" id="UP000281474"/>
    </source>
</evidence>
<dbReference type="InterPro" id="IPR000801">
    <property type="entry name" value="Esterase-like"/>
</dbReference>
<dbReference type="OrthoDB" id="9784036at2"/>
<dbReference type="InterPro" id="IPR029058">
    <property type="entry name" value="AB_hydrolase_fold"/>
</dbReference>
<organism evidence="3 4">
    <name type="scientific">Parashewanella curva</name>
    <dbReference type="NCBI Taxonomy" id="2338552"/>
    <lineage>
        <taxon>Bacteria</taxon>
        <taxon>Pseudomonadati</taxon>
        <taxon>Pseudomonadota</taxon>
        <taxon>Gammaproteobacteria</taxon>
        <taxon>Alteromonadales</taxon>
        <taxon>Shewanellaceae</taxon>
        <taxon>Parashewanella</taxon>
    </lineage>
</organism>
<dbReference type="InterPro" id="IPR052558">
    <property type="entry name" value="Siderophore_Hydrolase_D"/>
</dbReference>
<dbReference type="SUPFAM" id="SSF53474">
    <property type="entry name" value="alpha/beta-Hydrolases"/>
    <property type="match status" value="1"/>
</dbReference>
<evidence type="ECO:0000313" key="3">
    <source>
        <dbReference type="EMBL" id="RLV58373.1"/>
    </source>
</evidence>
<keyword evidence="4" id="KW-1185">Reference proteome</keyword>
<dbReference type="EMBL" id="QZEI01000076">
    <property type="protein sequence ID" value="RLV58373.1"/>
    <property type="molecule type" value="Genomic_DNA"/>
</dbReference>
<dbReference type="InterPro" id="IPR011990">
    <property type="entry name" value="TPR-like_helical_dom_sf"/>
</dbReference>
<evidence type="ECO:0000256" key="1">
    <source>
        <dbReference type="ARBA" id="ARBA00005622"/>
    </source>
</evidence>
<dbReference type="AlphaFoldDB" id="A0A3L8PUW9"/>
<accession>A0A3L8PUW9</accession>
<name>A0A3L8PUW9_9GAMM</name>
<dbReference type="PANTHER" id="PTHR40841:SF2">
    <property type="entry name" value="SIDEROPHORE-DEGRADING ESTERASE (EUROFUNG)"/>
    <property type="match status" value="1"/>
</dbReference>
<dbReference type="Gene3D" id="3.40.50.1820">
    <property type="entry name" value="alpha/beta hydrolase"/>
    <property type="match status" value="1"/>
</dbReference>
<gene>
    <name evidence="3" type="ORF">D5018_17645</name>
</gene>
<proteinExistence type="inferred from homology"/>
<dbReference type="Pfam" id="PF00756">
    <property type="entry name" value="Esterase"/>
    <property type="match status" value="1"/>
</dbReference>
<reference evidence="3 4" key="1">
    <citation type="submission" date="2018-09" db="EMBL/GenBank/DDBJ databases">
        <title>Phylogeny of the Shewanellaceae, and recommendation for two new genera, Pseudoshewanella and Parashewanella.</title>
        <authorList>
            <person name="Wang G."/>
        </authorList>
    </citation>
    <scope>NUCLEOTIDE SEQUENCE [LARGE SCALE GENOMIC DNA]</scope>
    <source>
        <strain evidence="3 4">C51</strain>
    </source>
</reference>
<dbReference type="Proteomes" id="UP000281474">
    <property type="component" value="Unassembled WGS sequence"/>
</dbReference>
<dbReference type="GO" id="GO:0016788">
    <property type="term" value="F:hydrolase activity, acting on ester bonds"/>
    <property type="evidence" value="ECO:0007669"/>
    <property type="project" value="TreeGrafter"/>
</dbReference>